<sequence>MSDRTVPAAPLRLREPEAAARAHGDLRIALLAEGLRTGDPVADAAFADLSADGAAARRTLAAGLRDGLASLQEVPDGIAELLRESEEAVAAADGELLQRGDVASIAVDPFWSRIALALGSLVHTYSAPAIARVLIGTGKLTESAGRRLGETGLWRTNAILPGGLLRGAPGYVDTVQVRLLHARVRASAQRRGWDAERWGVPINQADAARTWLDFTVVPFRALEKVGIVLTEDEERDLYRYWRHLAALLGVDPRFCADVVDHASAERLLGLLETANDRPDETAGALVHALLDALATGPLGSVLPLQGDAVRRLLDALTRLIQGDELADALGLGAEDATPYVPLMAMANAQVRRWERAGGESWRQALAEHTEYRRGEFAYLPGTQYRDEAVGESGQA</sequence>
<dbReference type="InterPro" id="IPR018713">
    <property type="entry name" value="MPAB/Lcp_cat_dom"/>
</dbReference>
<organism evidence="2 3">
    <name type="scientific">Streptomonospora wellingtoniae</name>
    <dbReference type="NCBI Taxonomy" id="3075544"/>
    <lineage>
        <taxon>Bacteria</taxon>
        <taxon>Bacillati</taxon>
        <taxon>Actinomycetota</taxon>
        <taxon>Actinomycetes</taxon>
        <taxon>Streptosporangiales</taxon>
        <taxon>Nocardiopsidaceae</taxon>
        <taxon>Streptomonospora</taxon>
    </lineage>
</organism>
<dbReference type="EC" id="1.-.-.-" evidence="2"/>
<feature type="domain" description="ER-bound oxygenase mpaB/mpaB'/Rubber oxygenase catalytic" evidence="1">
    <location>
        <begin position="114"/>
        <end position="345"/>
    </location>
</feature>
<dbReference type="InterPro" id="IPR037473">
    <property type="entry name" value="Lcp-like"/>
</dbReference>
<comment type="caution">
    <text evidence="2">The sequence shown here is derived from an EMBL/GenBank/DDBJ whole genome shotgun (WGS) entry which is preliminary data.</text>
</comment>
<evidence type="ECO:0000313" key="2">
    <source>
        <dbReference type="EMBL" id="MDT0302009.1"/>
    </source>
</evidence>
<evidence type="ECO:0000313" key="3">
    <source>
        <dbReference type="Proteomes" id="UP001183226"/>
    </source>
</evidence>
<keyword evidence="3" id="KW-1185">Reference proteome</keyword>
<gene>
    <name evidence="2" type="ORF">RM446_07785</name>
</gene>
<dbReference type="GO" id="GO:0016491">
    <property type="term" value="F:oxidoreductase activity"/>
    <property type="evidence" value="ECO:0007669"/>
    <property type="project" value="UniProtKB-KW"/>
</dbReference>
<name>A0ABU2KRV7_9ACTN</name>
<proteinExistence type="predicted"/>
<dbReference type="Pfam" id="PF09995">
    <property type="entry name" value="MPAB_Lcp_cat"/>
    <property type="match status" value="1"/>
</dbReference>
<dbReference type="PANTHER" id="PTHR37539">
    <property type="entry name" value="SECRETED PROTEIN-RELATED"/>
    <property type="match status" value="1"/>
</dbReference>
<keyword evidence="2" id="KW-0560">Oxidoreductase</keyword>
<dbReference type="Proteomes" id="UP001183226">
    <property type="component" value="Unassembled WGS sequence"/>
</dbReference>
<evidence type="ECO:0000259" key="1">
    <source>
        <dbReference type="Pfam" id="PF09995"/>
    </source>
</evidence>
<dbReference type="RefSeq" id="WP_311544495.1">
    <property type="nucleotide sequence ID" value="NZ_JAVREK010000006.1"/>
</dbReference>
<dbReference type="PANTHER" id="PTHR37539:SF1">
    <property type="entry name" value="ER-BOUND OXYGENASE MPAB_MPAB'_RUBBER OXYGENASE CATALYTIC DOMAIN-CONTAINING PROTEIN"/>
    <property type="match status" value="1"/>
</dbReference>
<accession>A0ABU2KRV7</accession>
<dbReference type="EMBL" id="JAVREK010000006">
    <property type="protein sequence ID" value="MDT0302009.1"/>
    <property type="molecule type" value="Genomic_DNA"/>
</dbReference>
<reference evidence="3" key="1">
    <citation type="submission" date="2023-07" db="EMBL/GenBank/DDBJ databases">
        <title>30 novel species of actinomycetes from the DSMZ collection.</title>
        <authorList>
            <person name="Nouioui I."/>
        </authorList>
    </citation>
    <scope>NUCLEOTIDE SEQUENCE [LARGE SCALE GENOMIC DNA]</scope>
    <source>
        <strain evidence="3">DSM 45055</strain>
    </source>
</reference>
<protein>
    <submittedName>
        <fullName evidence="2">Oxygenase MpaB family protein</fullName>
        <ecNumber evidence="2">1.-.-.-</ecNumber>
    </submittedName>
</protein>